<comment type="catalytic activity">
    <reaction evidence="11">
        <text>mycophenolic acid O-acyl-beta-D-glucuronide + H2O = mycophenolate + D-glucuronate + H(+)</text>
        <dbReference type="Rhea" id="RHEA:34179"/>
        <dbReference type="ChEBI" id="CHEBI:15377"/>
        <dbReference type="ChEBI" id="CHEBI:15378"/>
        <dbReference type="ChEBI" id="CHEBI:58720"/>
        <dbReference type="ChEBI" id="CHEBI:62932"/>
        <dbReference type="ChEBI" id="CHEBI:66982"/>
        <dbReference type="EC" id="3.1.1.93"/>
    </reaction>
    <physiologicalReaction direction="left-to-right" evidence="11">
        <dbReference type="Rhea" id="RHEA:34180"/>
    </physiologicalReaction>
</comment>
<gene>
    <name evidence="13" type="ORF">JCM17846_00330</name>
</gene>
<evidence type="ECO:0000256" key="3">
    <source>
        <dbReference type="ARBA" id="ARBA00022946"/>
    </source>
</evidence>
<protein>
    <recommendedName>
        <fullName evidence="5">Palmitoyl-protein thioesterase ABHD10, mitochondrial</fullName>
        <ecNumber evidence="4">3.1.1.93</ecNumber>
        <ecNumber evidence="1">3.1.2.22</ecNumber>
    </recommendedName>
    <alternativeName>
        <fullName evidence="7">Acyl-protein thioesterase ABHD10</fullName>
    </alternativeName>
    <alternativeName>
        <fullName evidence="8">Alpha/beta hydrolase domain-containing protein 10</fullName>
    </alternativeName>
    <alternativeName>
        <fullName evidence="6">Mycophenolic acid acyl-glucuronide esterase, mitochondrial</fullName>
    </alternativeName>
</protein>
<keyword evidence="2 13" id="KW-0378">Hydrolase</keyword>
<evidence type="ECO:0000256" key="6">
    <source>
        <dbReference type="ARBA" id="ARBA00041520"/>
    </source>
</evidence>
<dbReference type="InterPro" id="IPR000073">
    <property type="entry name" value="AB_hydrolase_1"/>
</dbReference>
<organism evidence="13 14">
    <name type="scientific">Iodidimonas nitroreducens</name>
    <dbReference type="NCBI Taxonomy" id="1236968"/>
    <lineage>
        <taxon>Bacteria</taxon>
        <taxon>Pseudomonadati</taxon>
        <taxon>Pseudomonadota</taxon>
        <taxon>Alphaproteobacteria</taxon>
        <taxon>Iodidimonadales</taxon>
        <taxon>Iodidimonadaceae</taxon>
        <taxon>Iodidimonas</taxon>
    </lineage>
</organism>
<dbReference type="GO" id="GO:0008474">
    <property type="term" value="F:palmitoyl-(protein) hydrolase activity"/>
    <property type="evidence" value="ECO:0007669"/>
    <property type="project" value="UniProtKB-EC"/>
</dbReference>
<proteinExistence type="predicted"/>
<dbReference type="EMBL" id="BKCN01000001">
    <property type="protein sequence ID" value="GER02351.1"/>
    <property type="molecule type" value="Genomic_DNA"/>
</dbReference>
<reference evidence="13 14" key="1">
    <citation type="submission" date="2019-09" db="EMBL/GenBank/DDBJ databases">
        <title>NBRP : Genome information of microbial organism related human and environment.</title>
        <authorList>
            <person name="Hattori M."/>
            <person name="Oshima K."/>
            <person name="Inaba H."/>
            <person name="Suda W."/>
            <person name="Sakamoto M."/>
            <person name="Iino T."/>
            <person name="Kitahara M."/>
            <person name="Oshida Y."/>
            <person name="Iida T."/>
            <person name="Kudo T."/>
            <person name="Itoh T."/>
            <person name="Ohkuma M."/>
        </authorList>
    </citation>
    <scope>NUCLEOTIDE SEQUENCE [LARGE SCALE GENOMIC DNA]</scope>
    <source>
        <strain evidence="13 14">Q-1</strain>
    </source>
</reference>
<dbReference type="InterPro" id="IPR022742">
    <property type="entry name" value="Hydrolase_4"/>
</dbReference>
<evidence type="ECO:0000256" key="1">
    <source>
        <dbReference type="ARBA" id="ARBA00012423"/>
    </source>
</evidence>
<dbReference type="PANTHER" id="PTHR16138">
    <property type="entry name" value="MYCOPHENOLIC ACID ACYL-GLUCURONIDE ESTERASE, MITOCHONDRIAL"/>
    <property type="match status" value="1"/>
</dbReference>
<sequence>MTPPSIAHSPHGVQIAYHKIAGNENTAAPKQPAQNGGTAPGLIFLGGFRSDMTGTKALALEAHSIAQAQTFIRFDYRGHGQSSGQFHMSTLSDWLADSLFVIDELSTGPQILIGSSMGGWLALLAALARPQRICGLILLAPAPDFTEKLMWDHFSEETRRQIMEQGHYAQPSAYDPEPTLITRNLIEDGRKHLLLDKPIDLAIPIRLIHGDRDPDVPWQHSITLMDRLTSDDVVLHLIKNGDHRLSSPADIARLKAITADLSAQCRQQV</sequence>
<evidence type="ECO:0000256" key="2">
    <source>
        <dbReference type="ARBA" id="ARBA00022801"/>
    </source>
</evidence>
<evidence type="ECO:0000256" key="11">
    <source>
        <dbReference type="ARBA" id="ARBA00047972"/>
    </source>
</evidence>
<dbReference type="PANTHER" id="PTHR16138:SF7">
    <property type="entry name" value="PALMITOYL-PROTEIN THIOESTERASE ABHD10, MITOCHONDRIAL"/>
    <property type="match status" value="1"/>
</dbReference>
<dbReference type="Pfam" id="PF12146">
    <property type="entry name" value="Hydrolase_4"/>
    <property type="match status" value="1"/>
</dbReference>
<evidence type="ECO:0000313" key="13">
    <source>
        <dbReference type="EMBL" id="GER02351.1"/>
    </source>
</evidence>
<evidence type="ECO:0000256" key="9">
    <source>
        <dbReference type="ARBA" id="ARBA00046047"/>
    </source>
</evidence>
<dbReference type="InterPro" id="IPR029058">
    <property type="entry name" value="AB_hydrolase_fold"/>
</dbReference>
<dbReference type="PRINTS" id="PR00111">
    <property type="entry name" value="ABHYDROLASE"/>
</dbReference>
<accession>A0A5A7N240</accession>
<comment type="function">
    <text evidence="9">Acts as an acyl-protein thioesterase that hydrolyzes fatty acids from acylated residues in proteins. Regulates the mitochondrial S-depalmitoylation of the nucleophilic active site residue of peroxiredoxin-5/PRDX5, a key antioxidant protein, therefore modulating mitochondrial antioxidant ability. Also catalyzes the deglucuronidation of mycophenolic acid acyl-glucuronide, an active metabolite of the immunosuppressant drug mycophenolate.</text>
</comment>
<dbReference type="Proteomes" id="UP000324996">
    <property type="component" value="Unassembled WGS sequence"/>
</dbReference>
<dbReference type="Gene3D" id="3.40.50.1820">
    <property type="entry name" value="alpha/beta hydrolase"/>
    <property type="match status" value="1"/>
</dbReference>
<keyword evidence="14" id="KW-1185">Reference proteome</keyword>
<dbReference type="InterPro" id="IPR052382">
    <property type="entry name" value="ABHD10_acyl-thioesterase"/>
</dbReference>
<evidence type="ECO:0000313" key="14">
    <source>
        <dbReference type="Proteomes" id="UP000324996"/>
    </source>
</evidence>
<keyword evidence="3" id="KW-0809">Transit peptide</keyword>
<dbReference type="EC" id="3.1.2.22" evidence="1"/>
<evidence type="ECO:0000256" key="8">
    <source>
        <dbReference type="ARBA" id="ARBA00042704"/>
    </source>
</evidence>
<feature type="domain" description="Serine aminopeptidase S33" evidence="12">
    <location>
        <begin position="71"/>
        <end position="149"/>
    </location>
</feature>
<dbReference type="RefSeq" id="WP_042088347.1">
    <property type="nucleotide sequence ID" value="NZ_BKCN01000001.1"/>
</dbReference>
<comment type="catalytic activity">
    <reaction evidence="10">
        <text>S-hexadecanoyl-L-cysteinyl-[protein] + H2O = L-cysteinyl-[protein] + hexadecanoate + H(+)</text>
        <dbReference type="Rhea" id="RHEA:19233"/>
        <dbReference type="Rhea" id="RHEA-COMP:10131"/>
        <dbReference type="Rhea" id="RHEA-COMP:11032"/>
        <dbReference type="ChEBI" id="CHEBI:7896"/>
        <dbReference type="ChEBI" id="CHEBI:15377"/>
        <dbReference type="ChEBI" id="CHEBI:15378"/>
        <dbReference type="ChEBI" id="CHEBI:29950"/>
        <dbReference type="ChEBI" id="CHEBI:74151"/>
        <dbReference type="EC" id="3.1.2.22"/>
    </reaction>
    <physiologicalReaction direction="left-to-right" evidence="10">
        <dbReference type="Rhea" id="RHEA:19234"/>
    </physiologicalReaction>
</comment>
<evidence type="ECO:0000256" key="5">
    <source>
        <dbReference type="ARBA" id="ARBA00039314"/>
    </source>
</evidence>
<evidence type="ECO:0000256" key="10">
    <source>
        <dbReference type="ARBA" id="ARBA00047409"/>
    </source>
</evidence>
<dbReference type="GO" id="GO:0102390">
    <property type="term" value="F:mycophenolic acid acyl-glucuronide esterase activity"/>
    <property type="evidence" value="ECO:0007669"/>
    <property type="project" value="UniProtKB-EC"/>
</dbReference>
<dbReference type="SUPFAM" id="SSF53474">
    <property type="entry name" value="alpha/beta-Hydrolases"/>
    <property type="match status" value="1"/>
</dbReference>
<dbReference type="AlphaFoldDB" id="A0A5A7N240"/>
<comment type="caution">
    <text evidence="13">The sequence shown here is derived from an EMBL/GenBank/DDBJ whole genome shotgun (WGS) entry which is preliminary data.</text>
</comment>
<name>A0A5A7N240_9PROT</name>
<evidence type="ECO:0000256" key="7">
    <source>
        <dbReference type="ARBA" id="ARBA00042645"/>
    </source>
</evidence>
<evidence type="ECO:0000256" key="4">
    <source>
        <dbReference type="ARBA" id="ARBA00039132"/>
    </source>
</evidence>
<evidence type="ECO:0000259" key="12">
    <source>
        <dbReference type="Pfam" id="PF12146"/>
    </source>
</evidence>
<dbReference type="EC" id="3.1.1.93" evidence="4"/>